<accession>N4UVW3</accession>
<dbReference type="AlphaFoldDB" id="N4UVW3"/>
<dbReference type="STRING" id="1213857.N4UVW3"/>
<sequence>MRISYLIAIVSGVSGISQAHDAHLRSRESNGTTESWKDLAQIPDAPRQEHTAVAINSSTIAIVGGVTGTTESGAWLNSNLLSLYDIPTNTWTNAAPLPVALNHPNAAVVDGKIYLLGGLAASANETGTWRATPESWVYDAIHDVWTPTAPFPLGTERGSAAVGVSGKTIYLAGGLRYIDTSTGGTMSTVDEVSAFDTASSTWTSFPSVPLPQPRDHAGGAVVDNKFYVIGGRHITGRLIVSNTVYVLDLGDVKAGWTSSSAVLPTARAGHATAVIGDRIYTFGGEGDLRASSGVFGQSEVLYTSTGSSKSLGAMQHPRHGGAGVVVDGAVYIPGGGVAWGATPVNITDVFRP</sequence>
<dbReference type="SUPFAM" id="SSF117281">
    <property type="entry name" value="Kelch motif"/>
    <property type="match status" value="1"/>
</dbReference>
<evidence type="ECO:0000313" key="2">
    <source>
        <dbReference type="Proteomes" id="UP000014480"/>
    </source>
</evidence>
<proteinExistence type="predicted"/>
<reference evidence="2" key="1">
    <citation type="journal article" date="2013" name="New Phytol.">
        <title>Comparative genomic and transcriptomic analyses reveal the hemibiotrophic stage shift of Colletotrichum fungi.</title>
        <authorList>
            <person name="Gan P."/>
            <person name="Ikeda K."/>
            <person name="Irieda H."/>
            <person name="Narusaka M."/>
            <person name="O'Connell R.J."/>
            <person name="Narusaka Y."/>
            <person name="Takano Y."/>
            <person name="Kubo Y."/>
            <person name="Shirasu K."/>
        </authorList>
    </citation>
    <scope>NUCLEOTIDE SEQUENCE [LARGE SCALE GENOMIC DNA]</scope>
    <source>
        <strain evidence="2">104-T / ATCC 96160 / CBS 514.97 / LARS 414 / MAFF 240422</strain>
    </source>
</reference>
<dbReference type="InterPro" id="IPR006652">
    <property type="entry name" value="Kelch_1"/>
</dbReference>
<dbReference type="Gene3D" id="2.120.10.80">
    <property type="entry name" value="Kelch-type beta propeller"/>
    <property type="match status" value="2"/>
</dbReference>
<dbReference type="eggNOG" id="KOG1072">
    <property type="taxonomic scope" value="Eukaryota"/>
</dbReference>
<dbReference type="HOGENOM" id="CLU_004253_10_0_1"/>
<reference evidence="2" key="2">
    <citation type="journal article" date="2019" name="Mol. Plant Microbe Interact.">
        <title>Genome sequence resources for four phytopathogenic fungi from the Colletotrichum orbiculare species complex.</title>
        <authorList>
            <person name="Gan P."/>
            <person name="Tsushima A."/>
            <person name="Narusaka M."/>
            <person name="Narusaka Y."/>
            <person name="Takano Y."/>
            <person name="Kubo Y."/>
            <person name="Shirasu K."/>
        </authorList>
    </citation>
    <scope>GENOME REANNOTATION</scope>
    <source>
        <strain evidence="2">104-T / ATCC 96160 / CBS 514.97 / LARS 414 / MAFF 240422</strain>
    </source>
</reference>
<evidence type="ECO:0000313" key="1">
    <source>
        <dbReference type="EMBL" id="TDZ25321.1"/>
    </source>
</evidence>
<name>N4UVW3_COLOR</name>
<dbReference type="Pfam" id="PF24681">
    <property type="entry name" value="Kelch_KLHDC2_KLHL20_DRC7"/>
    <property type="match status" value="1"/>
</dbReference>
<dbReference type="InterPro" id="IPR015915">
    <property type="entry name" value="Kelch-typ_b-propeller"/>
</dbReference>
<dbReference type="PANTHER" id="PTHR45632:SF24">
    <property type="entry name" value="GALACTOSE OXIDASE"/>
    <property type="match status" value="1"/>
</dbReference>
<organism evidence="1 2">
    <name type="scientific">Colletotrichum orbiculare (strain 104-T / ATCC 96160 / CBS 514.97 / LARS 414 / MAFF 240422)</name>
    <name type="common">Cucumber anthracnose fungus</name>
    <name type="synonym">Colletotrichum lagenarium</name>
    <dbReference type="NCBI Taxonomy" id="1213857"/>
    <lineage>
        <taxon>Eukaryota</taxon>
        <taxon>Fungi</taxon>
        <taxon>Dikarya</taxon>
        <taxon>Ascomycota</taxon>
        <taxon>Pezizomycotina</taxon>
        <taxon>Sordariomycetes</taxon>
        <taxon>Hypocreomycetidae</taxon>
        <taxon>Glomerellales</taxon>
        <taxon>Glomerellaceae</taxon>
        <taxon>Colletotrichum</taxon>
        <taxon>Colletotrichum orbiculare species complex</taxon>
    </lineage>
</organism>
<keyword evidence="2" id="KW-1185">Reference proteome</keyword>
<protein>
    <submittedName>
        <fullName evidence="1">Kelch-like protein terF</fullName>
    </submittedName>
</protein>
<dbReference type="PANTHER" id="PTHR45632">
    <property type="entry name" value="LD33804P"/>
    <property type="match status" value="1"/>
</dbReference>
<dbReference type="OrthoDB" id="45365at2759"/>
<dbReference type="EMBL" id="AMCV02000002">
    <property type="protein sequence ID" value="TDZ25321.1"/>
    <property type="molecule type" value="Genomic_DNA"/>
</dbReference>
<gene>
    <name evidence="1" type="primary">terF-2</name>
    <name evidence="1" type="ORF">Cob_v001604</name>
</gene>
<dbReference type="Proteomes" id="UP000014480">
    <property type="component" value="Unassembled WGS sequence"/>
</dbReference>
<comment type="caution">
    <text evidence="1">The sequence shown here is derived from an EMBL/GenBank/DDBJ whole genome shotgun (WGS) entry which is preliminary data.</text>
</comment>
<dbReference type="SMART" id="SM00612">
    <property type="entry name" value="Kelch"/>
    <property type="match status" value="5"/>
</dbReference>